<accession>A0A0E9PXR2</accession>
<feature type="compositionally biased region" description="Basic and acidic residues" evidence="1">
    <location>
        <begin position="7"/>
        <end position="16"/>
    </location>
</feature>
<feature type="region of interest" description="Disordered" evidence="1">
    <location>
        <begin position="1"/>
        <end position="26"/>
    </location>
</feature>
<dbReference type="AlphaFoldDB" id="A0A0E9PXR2"/>
<organism evidence="2">
    <name type="scientific">Anguilla anguilla</name>
    <name type="common">European freshwater eel</name>
    <name type="synonym">Muraena anguilla</name>
    <dbReference type="NCBI Taxonomy" id="7936"/>
    <lineage>
        <taxon>Eukaryota</taxon>
        <taxon>Metazoa</taxon>
        <taxon>Chordata</taxon>
        <taxon>Craniata</taxon>
        <taxon>Vertebrata</taxon>
        <taxon>Euteleostomi</taxon>
        <taxon>Actinopterygii</taxon>
        <taxon>Neopterygii</taxon>
        <taxon>Teleostei</taxon>
        <taxon>Anguilliformes</taxon>
        <taxon>Anguillidae</taxon>
        <taxon>Anguilla</taxon>
    </lineage>
</organism>
<evidence type="ECO:0000313" key="2">
    <source>
        <dbReference type="EMBL" id="JAH09259.1"/>
    </source>
</evidence>
<name>A0A0E9PXR2_ANGAN</name>
<proteinExistence type="predicted"/>
<protein>
    <submittedName>
        <fullName evidence="2">Uncharacterized protein</fullName>
    </submittedName>
</protein>
<reference evidence="2" key="1">
    <citation type="submission" date="2014-11" db="EMBL/GenBank/DDBJ databases">
        <authorList>
            <person name="Amaro Gonzalez C."/>
        </authorList>
    </citation>
    <scope>NUCLEOTIDE SEQUENCE</scope>
</reference>
<dbReference type="EMBL" id="GBXM01099318">
    <property type="protein sequence ID" value="JAH09259.1"/>
    <property type="molecule type" value="Transcribed_RNA"/>
</dbReference>
<reference evidence="2" key="2">
    <citation type="journal article" date="2015" name="Fish Shellfish Immunol.">
        <title>Early steps in the European eel (Anguilla anguilla)-Vibrio vulnificus interaction in the gills: Role of the RtxA13 toxin.</title>
        <authorList>
            <person name="Callol A."/>
            <person name="Pajuelo D."/>
            <person name="Ebbesson L."/>
            <person name="Teles M."/>
            <person name="MacKenzie S."/>
            <person name="Amaro C."/>
        </authorList>
    </citation>
    <scope>NUCLEOTIDE SEQUENCE</scope>
</reference>
<sequence>MQLAEVLKPKSRDHLDSTGGSIKMQK</sequence>
<evidence type="ECO:0000256" key="1">
    <source>
        <dbReference type="SAM" id="MobiDB-lite"/>
    </source>
</evidence>